<dbReference type="InterPro" id="IPR001073">
    <property type="entry name" value="C1q_dom"/>
</dbReference>
<keyword evidence="2" id="KW-0964">Secreted</keyword>
<dbReference type="Pfam" id="PF00386">
    <property type="entry name" value="C1q"/>
    <property type="match status" value="1"/>
</dbReference>
<feature type="domain" description="C1q" evidence="5">
    <location>
        <begin position="27"/>
        <end position="157"/>
    </location>
</feature>
<name>A0A8W8MRN4_MAGGI</name>
<accession>A0A8W8MRN4</accession>
<evidence type="ECO:0000259" key="5">
    <source>
        <dbReference type="PROSITE" id="PS50871"/>
    </source>
</evidence>
<evidence type="ECO:0000256" key="1">
    <source>
        <dbReference type="ARBA" id="ARBA00004613"/>
    </source>
</evidence>
<dbReference type="InterPro" id="IPR008983">
    <property type="entry name" value="Tumour_necrosis_fac-like_dom"/>
</dbReference>
<evidence type="ECO:0000256" key="2">
    <source>
        <dbReference type="ARBA" id="ARBA00022525"/>
    </source>
</evidence>
<evidence type="ECO:0000256" key="4">
    <source>
        <dbReference type="SAM" id="SignalP"/>
    </source>
</evidence>
<organism evidence="6 7">
    <name type="scientific">Magallana gigas</name>
    <name type="common">Pacific oyster</name>
    <name type="synonym">Crassostrea gigas</name>
    <dbReference type="NCBI Taxonomy" id="29159"/>
    <lineage>
        <taxon>Eukaryota</taxon>
        <taxon>Metazoa</taxon>
        <taxon>Spiralia</taxon>
        <taxon>Lophotrochozoa</taxon>
        <taxon>Mollusca</taxon>
        <taxon>Bivalvia</taxon>
        <taxon>Autobranchia</taxon>
        <taxon>Pteriomorphia</taxon>
        <taxon>Ostreida</taxon>
        <taxon>Ostreoidea</taxon>
        <taxon>Ostreidae</taxon>
        <taxon>Magallana</taxon>
    </lineage>
</organism>
<dbReference type="InterPro" id="IPR050822">
    <property type="entry name" value="Cerebellin_Synaptic_Org"/>
</dbReference>
<evidence type="ECO:0000256" key="3">
    <source>
        <dbReference type="ARBA" id="ARBA00022729"/>
    </source>
</evidence>
<reference evidence="6" key="1">
    <citation type="submission" date="2022-08" db="UniProtKB">
        <authorList>
            <consortium name="EnsemblMetazoa"/>
        </authorList>
    </citation>
    <scope>IDENTIFICATION</scope>
    <source>
        <strain evidence="6">05x7-T-G4-1.051#20</strain>
    </source>
</reference>
<dbReference type="PROSITE" id="PS50871">
    <property type="entry name" value="C1Q"/>
    <property type="match status" value="1"/>
</dbReference>
<dbReference type="PANTHER" id="PTHR22923:SF116">
    <property type="entry name" value="C1Q DOMAIN-CONTAINING PROTEIN"/>
    <property type="match status" value="1"/>
</dbReference>
<dbReference type="SMART" id="SM00110">
    <property type="entry name" value="C1Q"/>
    <property type="match status" value="1"/>
</dbReference>
<feature type="chain" id="PRO_5036467406" description="C1q domain-containing protein" evidence="4">
    <location>
        <begin position="16"/>
        <end position="157"/>
    </location>
</feature>
<dbReference type="Proteomes" id="UP000005408">
    <property type="component" value="Unassembled WGS sequence"/>
</dbReference>
<dbReference type="EnsemblMetazoa" id="G35012.1">
    <property type="protein sequence ID" value="G35012.1:cds"/>
    <property type="gene ID" value="G35012"/>
</dbReference>
<dbReference type="GO" id="GO:0005576">
    <property type="term" value="C:extracellular region"/>
    <property type="evidence" value="ECO:0007669"/>
    <property type="project" value="UniProtKB-SubCell"/>
</dbReference>
<comment type="subcellular location">
    <subcellularLocation>
        <location evidence="1">Secreted</location>
    </subcellularLocation>
</comment>
<evidence type="ECO:0000313" key="6">
    <source>
        <dbReference type="EnsemblMetazoa" id="G35012.1:cds"/>
    </source>
</evidence>
<dbReference type="PANTHER" id="PTHR22923">
    <property type="entry name" value="CEREBELLIN-RELATED"/>
    <property type="match status" value="1"/>
</dbReference>
<dbReference type="SUPFAM" id="SSF49842">
    <property type="entry name" value="TNF-like"/>
    <property type="match status" value="1"/>
</dbReference>
<protein>
    <recommendedName>
        <fullName evidence="5">C1q domain-containing protein</fullName>
    </recommendedName>
</protein>
<evidence type="ECO:0000313" key="7">
    <source>
        <dbReference type="Proteomes" id="UP000005408"/>
    </source>
</evidence>
<dbReference type="Gene3D" id="2.60.120.40">
    <property type="match status" value="1"/>
</dbReference>
<feature type="signal peptide" evidence="4">
    <location>
        <begin position="1"/>
        <end position="15"/>
    </location>
</feature>
<keyword evidence="7" id="KW-1185">Reference proteome</keyword>
<dbReference type="PRINTS" id="PR00007">
    <property type="entry name" value="COMPLEMNTC1Q"/>
</dbReference>
<proteinExistence type="predicted"/>
<sequence>MFVVTTMLLRTEILATLIITTVLHQGQTNPAIGFSATISKDTHLGDNQAIPYDRILTNIGNGYDKWSGHFTAPLKGLYVFSCTVMAVNENYLAVMMVKNGHVMAYTHSNPSAWESGTISVVLAMAKGNKVWIRRYHGARLIHGKYNLFSGYLISTQI</sequence>
<dbReference type="AlphaFoldDB" id="A0A8W8MRN4"/>
<keyword evidence="3 4" id="KW-0732">Signal</keyword>